<dbReference type="WBParaSite" id="RSKR_0000321400.1">
    <property type="protein sequence ID" value="RSKR_0000321400.1"/>
    <property type="gene ID" value="RSKR_0000321400"/>
</dbReference>
<reference evidence="2" key="1">
    <citation type="submission" date="2016-11" db="UniProtKB">
        <authorList>
            <consortium name="WormBaseParasite"/>
        </authorList>
    </citation>
    <scope>IDENTIFICATION</scope>
    <source>
        <strain evidence="2">KR3021</strain>
    </source>
</reference>
<evidence type="ECO:0000313" key="1">
    <source>
        <dbReference type="Proteomes" id="UP000095286"/>
    </source>
</evidence>
<proteinExistence type="predicted"/>
<name>A0AC35TPW3_9BILA</name>
<sequence>MIALVVVFGFLFWVGDGLNFKCGNNQLLFVSDFGQNTVRMHCHGMDVCSALNKGKCGYFEGGHSCKDKLAFVSSVSQRSDSEGVFHDCCVIGDNKLDSGVLADYFEKDCFIYNMPDIGNGSIIGENGEVKRINYGFDLDKPKESVIDQRNSKMIVKSIRRYTKGYSISICRAHCNRNSLNTVMKKEQIRIDENELMEIARAIKTATNSLRESVIPILERPLRLLSLRSSRIQKYLKMKDTIKSQVKLLAPKTVRNPIAHKPTTHAPITHKSTIHPPIIHKLKIEGDAHPTVIDINTTTQSSRLSMKLLTAQLNERYKVMSQFPSMNHKAFGVRMSQPLADPISFDSSRTTLSPDSLFGIPIDDFIRFINERKKSMKKTTSTTTTTTIATTTAEDPRVFSKELLLEWLKERANFVAPSSSTTTAAPVQIETSKIFSDLRREILMSLLNEMNSKTSTAVASLILTTMPPKIVVGGETAKKVIDTSLDFDSEKDSKESTESEETTEVTKKVNIVVEPELDPNTNRPKNHAIPELFKLRLPRINSTTARPKLTPLPPKKVVLTTRRPKSLIEARITTRTPIPTTTTKLKLTTRPHFSFPDYTLVDDNLDPAHSRINLNSLSSKPSKSVRKKDELSKSKDGLAKVQAALQSVLQSIPLFAFKPKKDEIVSSFNTDKVIKTPDIIKLFNYSSPDYISSSTELA</sequence>
<accession>A0AC35TPW3</accession>
<dbReference type="Proteomes" id="UP000095286">
    <property type="component" value="Unplaced"/>
</dbReference>
<organism evidence="1 2">
    <name type="scientific">Rhabditophanes sp. KR3021</name>
    <dbReference type="NCBI Taxonomy" id="114890"/>
    <lineage>
        <taxon>Eukaryota</taxon>
        <taxon>Metazoa</taxon>
        <taxon>Ecdysozoa</taxon>
        <taxon>Nematoda</taxon>
        <taxon>Chromadorea</taxon>
        <taxon>Rhabditida</taxon>
        <taxon>Tylenchina</taxon>
        <taxon>Panagrolaimomorpha</taxon>
        <taxon>Strongyloidoidea</taxon>
        <taxon>Alloionematidae</taxon>
        <taxon>Rhabditophanes</taxon>
    </lineage>
</organism>
<evidence type="ECO:0000313" key="2">
    <source>
        <dbReference type="WBParaSite" id="RSKR_0000321400.1"/>
    </source>
</evidence>
<protein>
    <submittedName>
        <fullName evidence="2">Wsv203</fullName>
    </submittedName>
</protein>